<name>A0ABN9RSJ9_9DINO</name>
<dbReference type="InterPro" id="IPR038069">
    <property type="entry name" value="Pelota/DOM34_N"/>
</dbReference>
<dbReference type="InterPro" id="IPR005140">
    <property type="entry name" value="eRF1_Pelota-like_N"/>
</dbReference>
<dbReference type="Gene3D" id="3.30.420.60">
    <property type="entry name" value="eRF1 domain 2"/>
    <property type="match status" value="1"/>
</dbReference>
<feature type="domain" description="eRF1/Pelota-like N-terminal" evidence="8">
    <location>
        <begin position="1"/>
        <end position="115"/>
    </location>
</feature>
<comment type="caution">
    <text evidence="9">The sequence shown here is derived from an EMBL/GenBank/DDBJ whole genome shotgun (WGS) entry which is preliminary data.</text>
</comment>
<evidence type="ECO:0000256" key="6">
    <source>
        <dbReference type="RuleBase" id="RU362019"/>
    </source>
</evidence>
<dbReference type="Proteomes" id="UP001189429">
    <property type="component" value="Unassembled WGS sequence"/>
</dbReference>
<dbReference type="Gene3D" id="3.30.1330.30">
    <property type="match status" value="1"/>
</dbReference>
<dbReference type="InterPro" id="IPR042226">
    <property type="entry name" value="eFR1_2_sf"/>
</dbReference>
<feature type="compositionally biased region" description="Acidic residues" evidence="7">
    <location>
        <begin position="384"/>
        <end position="393"/>
    </location>
</feature>
<dbReference type="InterPro" id="IPR029064">
    <property type="entry name" value="Ribosomal_eL30-like_sf"/>
</dbReference>
<reference evidence="9" key="1">
    <citation type="submission" date="2023-10" db="EMBL/GenBank/DDBJ databases">
        <authorList>
            <person name="Chen Y."/>
            <person name="Shah S."/>
            <person name="Dougan E. K."/>
            <person name="Thang M."/>
            <person name="Chan C."/>
        </authorList>
    </citation>
    <scope>NUCLEOTIDE SEQUENCE [LARGE SCALE GENOMIC DNA]</scope>
</reference>
<dbReference type="InterPro" id="IPR005142">
    <property type="entry name" value="eRF1_3"/>
</dbReference>
<dbReference type="SMART" id="SM01194">
    <property type="entry name" value="eRF1_1"/>
    <property type="match status" value="1"/>
</dbReference>
<gene>
    <name evidence="9" type="ORF">PCOR1329_LOCUS23327</name>
</gene>
<dbReference type="SUPFAM" id="SSF55315">
    <property type="entry name" value="L30e-like"/>
    <property type="match status" value="1"/>
</dbReference>
<evidence type="ECO:0000256" key="2">
    <source>
        <dbReference type="ARBA" id="ARBA00004496"/>
    </source>
</evidence>
<comment type="subcellular location">
    <subcellularLocation>
        <location evidence="2 6">Cytoplasm</location>
    </subcellularLocation>
</comment>
<comment type="similarity">
    <text evidence="3 6">Belongs to the eukaryotic release factor 1 family. Pelota subfamily.</text>
</comment>
<dbReference type="Pfam" id="PF03464">
    <property type="entry name" value="eRF1_2"/>
    <property type="match status" value="1"/>
</dbReference>
<dbReference type="SUPFAM" id="SSF159065">
    <property type="entry name" value="Dom34/Pelota N-terminal domain-like"/>
    <property type="match status" value="1"/>
</dbReference>
<evidence type="ECO:0000256" key="7">
    <source>
        <dbReference type="SAM" id="MobiDB-lite"/>
    </source>
</evidence>
<dbReference type="NCBIfam" id="TIGR00111">
    <property type="entry name" value="pelota"/>
    <property type="match status" value="1"/>
</dbReference>
<dbReference type="PANTHER" id="PTHR10853:SF0">
    <property type="entry name" value="PROTEIN PELOTA HOMOLOG"/>
    <property type="match status" value="1"/>
</dbReference>
<protein>
    <recommendedName>
        <fullName evidence="6">Protein pelota homolog</fullName>
    </recommendedName>
</protein>
<sequence>MRPSSPRSRRTCGTSTTARRGDRVRAMTWRKVQKEGSTGTVQTETKKIMLTIEVKSVEYDAAGDLIRFSGKNCEENQYVKMGQAHTIGIELNNKITVFKDCWDFMFLQQLNQATDVHKTAEVAAVLLDAGVANYFLLTAVLAKDVHKVSVQLPKKRVTTTGYDKAVVRFYEQVYAGIREHINLDLVKCVVLAGPGFVKTDFLEWMILRATQTGDSATLKKKSVFVAAQASCTHKQALKELLADDQVQKSIANTKAALHLKALEEFYSLVKDEPDRVCYGPLQVKNAVESGAVATLMVTDSLFRNANVSLRRQYVELTETVKDSGSTVHIFSSQHVSGEQLAQLSGLCAILRFPMPELDDIDSEAELDGAGAGEAEGCEAGGPADGDEDCEALM</sequence>
<feature type="region of interest" description="Disordered" evidence="7">
    <location>
        <begin position="367"/>
        <end position="393"/>
    </location>
</feature>
<comment type="cofactor">
    <cofactor evidence="1 6">
        <name>a divalent metal cation</name>
        <dbReference type="ChEBI" id="CHEBI:60240"/>
    </cofactor>
</comment>
<evidence type="ECO:0000256" key="5">
    <source>
        <dbReference type="ARBA" id="ARBA00022723"/>
    </source>
</evidence>
<dbReference type="Gene3D" id="2.30.30.870">
    <property type="entry name" value="Pelota, domain A"/>
    <property type="match status" value="1"/>
</dbReference>
<dbReference type="PANTHER" id="PTHR10853">
    <property type="entry name" value="PELOTA"/>
    <property type="match status" value="1"/>
</dbReference>
<keyword evidence="10" id="KW-1185">Reference proteome</keyword>
<evidence type="ECO:0000256" key="3">
    <source>
        <dbReference type="ARBA" id="ARBA00009504"/>
    </source>
</evidence>
<proteinExistence type="inferred from homology"/>
<dbReference type="InterPro" id="IPR005141">
    <property type="entry name" value="eRF1_2"/>
</dbReference>
<keyword evidence="4 6" id="KW-0963">Cytoplasm</keyword>
<comment type="function">
    <text evidence="6">Component of the Pelota-HBS1L complex, a complex that recognizes stalled ribosomes and triggers the No-Go Decay (NGD) pathway. In the Pelota-HBS1L complex, pelo recognizes ribosomes stalled at the 3' end of an mRNA and engages stalled ribosomes by destabilizing mRNA in the mRNA channel.</text>
</comment>
<dbReference type="InterPro" id="IPR004405">
    <property type="entry name" value="TF_pelota"/>
</dbReference>
<evidence type="ECO:0000313" key="10">
    <source>
        <dbReference type="Proteomes" id="UP001189429"/>
    </source>
</evidence>
<organism evidence="9 10">
    <name type="scientific">Prorocentrum cordatum</name>
    <dbReference type="NCBI Taxonomy" id="2364126"/>
    <lineage>
        <taxon>Eukaryota</taxon>
        <taxon>Sar</taxon>
        <taxon>Alveolata</taxon>
        <taxon>Dinophyceae</taxon>
        <taxon>Prorocentrales</taxon>
        <taxon>Prorocentraceae</taxon>
        <taxon>Prorocentrum</taxon>
    </lineage>
</organism>
<dbReference type="EMBL" id="CAUYUJ010007889">
    <property type="protein sequence ID" value="CAK0822260.1"/>
    <property type="molecule type" value="Genomic_DNA"/>
</dbReference>
<keyword evidence="5 6" id="KW-0479">Metal-binding</keyword>
<accession>A0ABN9RSJ9</accession>
<evidence type="ECO:0000313" key="9">
    <source>
        <dbReference type="EMBL" id="CAK0822260.1"/>
    </source>
</evidence>
<dbReference type="SUPFAM" id="SSF53137">
    <property type="entry name" value="Translational machinery components"/>
    <property type="match status" value="1"/>
</dbReference>
<dbReference type="Pfam" id="PF26356">
    <property type="entry name" value="Pelota_N"/>
    <property type="match status" value="1"/>
</dbReference>
<evidence type="ECO:0000256" key="1">
    <source>
        <dbReference type="ARBA" id="ARBA00001968"/>
    </source>
</evidence>
<dbReference type="Pfam" id="PF03465">
    <property type="entry name" value="eRF1_3"/>
    <property type="match status" value="1"/>
</dbReference>
<feature type="region of interest" description="Disordered" evidence="7">
    <location>
        <begin position="1"/>
        <end position="20"/>
    </location>
</feature>
<evidence type="ECO:0000256" key="4">
    <source>
        <dbReference type="ARBA" id="ARBA00022490"/>
    </source>
</evidence>
<dbReference type="InterPro" id="IPR058547">
    <property type="entry name" value="Pelota_N"/>
</dbReference>
<feature type="compositionally biased region" description="Gly residues" evidence="7">
    <location>
        <begin position="369"/>
        <end position="383"/>
    </location>
</feature>
<evidence type="ECO:0000259" key="8">
    <source>
        <dbReference type="SMART" id="SM01194"/>
    </source>
</evidence>